<gene>
    <name evidence="2" type="ORF">LCOR_09868.1</name>
</gene>
<protein>
    <recommendedName>
        <fullName evidence="4">Retrotransposon gag domain-containing protein</fullName>
    </recommendedName>
</protein>
<feature type="compositionally biased region" description="Polar residues" evidence="1">
    <location>
        <begin position="79"/>
        <end position="88"/>
    </location>
</feature>
<feature type="compositionally biased region" description="Basic and acidic residues" evidence="1">
    <location>
        <begin position="91"/>
        <end position="102"/>
    </location>
</feature>
<feature type="compositionally biased region" description="Polar residues" evidence="1">
    <location>
        <begin position="42"/>
        <end position="57"/>
    </location>
</feature>
<keyword evidence="3" id="KW-1185">Reference proteome</keyword>
<dbReference type="EMBL" id="CBTN010000064">
    <property type="protein sequence ID" value="CDH59031.1"/>
    <property type="molecule type" value="Genomic_DNA"/>
</dbReference>
<comment type="caution">
    <text evidence="2">The sequence shown here is derived from an EMBL/GenBank/DDBJ whole genome shotgun (WGS) entry which is preliminary data.</text>
</comment>
<proteinExistence type="predicted"/>
<evidence type="ECO:0000256" key="1">
    <source>
        <dbReference type="SAM" id="MobiDB-lite"/>
    </source>
</evidence>
<name>A0A068SCT8_9FUNG</name>
<feature type="region of interest" description="Disordered" evidence="1">
    <location>
        <begin position="1"/>
        <end position="57"/>
    </location>
</feature>
<sequence>MQSSDSSNNNPYKNRPSFQGYRVQDSDSEEEFTTRQEPSFIEETSTMEQGQGQTQRTPTVEEQMVMLMAGMQRLLQQQQGSTISSSFTRPKLPEPDTYHGDRSPGAIESWIRTMERYLQLTSLDDHEWVPFAVMKLRDEAEEWWQQRTFHGSAISDWPDFRKEIIVEFRPLNATQQARDKSRP</sequence>
<feature type="region of interest" description="Disordered" evidence="1">
    <location>
        <begin position="79"/>
        <end position="104"/>
    </location>
</feature>
<dbReference type="AlphaFoldDB" id="A0A068SCT8"/>
<organism evidence="2 3">
    <name type="scientific">Lichtheimia corymbifera JMRC:FSU:9682</name>
    <dbReference type="NCBI Taxonomy" id="1263082"/>
    <lineage>
        <taxon>Eukaryota</taxon>
        <taxon>Fungi</taxon>
        <taxon>Fungi incertae sedis</taxon>
        <taxon>Mucoromycota</taxon>
        <taxon>Mucoromycotina</taxon>
        <taxon>Mucoromycetes</taxon>
        <taxon>Mucorales</taxon>
        <taxon>Lichtheimiaceae</taxon>
        <taxon>Lichtheimia</taxon>
    </lineage>
</organism>
<evidence type="ECO:0008006" key="4">
    <source>
        <dbReference type="Google" id="ProtNLM"/>
    </source>
</evidence>
<dbReference type="OrthoDB" id="2278260at2759"/>
<reference evidence="2" key="1">
    <citation type="submission" date="2013-08" db="EMBL/GenBank/DDBJ databases">
        <title>Gene expansion shapes genome architecture in the human pathogen Lichtheimia corymbifera: an evolutionary genomics analysis in the ancient terrestrial Mucorales (Mucoromycotina).</title>
        <authorList>
            <person name="Schwartze V.U."/>
            <person name="Winter S."/>
            <person name="Shelest E."/>
            <person name="Marcet-Houben M."/>
            <person name="Horn F."/>
            <person name="Wehner S."/>
            <person name="Hoffmann K."/>
            <person name="Riege K."/>
            <person name="Sammeth M."/>
            <person name="Nowrousian M."/>
            <person name="Valiante V."/>
            <person name="Linde J."/>
            <person name="Jacobsen I.D."/>
            <person name="Marz M."/>
            <person name="Brakhage A.A."/>
            <person name="Gabaldon T."/>
            <person name="Bocker S."/>
            <person name="Voigt K."/>
        </authorList>
    </citation>
    <scope>NUCLEOTIDE SEQUENCE [LARGE SCALE GENOMIC DNA]</scope>
    <source>
        <strain evidence="2">FSU 9682</strain>
    </source>
</reference>
<evidence type="ECO:0000313" key="3">
    <source>
        <dbReference type="Proteomes" id="UP000027586"/>
    </source>
</evidence>
<feature type="compositionally biased region" description="Polar residues" evidence="1">
    <location>
        <begin position="1"/>
        <end position="12"/>
    </location>
</feature>
<dbReference type="Proteomes" id="UP000027586">
    <property type="component" value="Unassembled WGS sequence"/>
</dbReference>
<accession>A0A068SCT8</accession>
<evidence type="ECO:0000313" key="2">
    <source>
        <dbReference type="EMBL" id="CDH59031.1"/>
    </source>
</evidence>
<dbReference type="VEuPathDB" id="FungiDB:LCOR_09868.1"/>